<protein>
    <recommendedName>
        <fullName evidence="2">DUF1468 domain-containing protein</fullName>
    </recommendedName>
</protein>
<feature type="domain" description="DUF1468" evidence="2">
    <location>
        <begin position="10"/>
        <end position="144"/>
    </location>
</feature>
<keyword evidence="1" id="KW-1133">Transmembrane helix</keyword>
<dbReference type="STRING" id="199441.BkAM31D_07755"/>
<evidence type="ECO:0000313" key="4">
    <source>
        <dbReference type="Proteomes" id="UP000193006"/>
    </source>
</evidence>
<dbReference type="Pfam" id="PF07331">
    <property type="entry name" value="TctB"/>
    <property type="match status" value="1"/>
</dbReference>
<name>A0A1X9MC98_9BACI</name>
<dbReference type="KEGG" id="bkw:BkAM31D_07755"/>
<keyword evidence="4" id="KW-1185">Reference proteome</keyword>
<dbReference type="AlphaFoldDB" id="A0A1X9MC98"/>
<proteinExistence type="predicted"/>
<accession>A0A1X9MC98</accession>
<dbReference type="EMBL" id="CP020814">
    <property type="protein sequence ID" value="ARK29763.1"/>
    <property type="molecule type" value="Genomic_DNA"/>
</dbReference>
<evidence type="ECO:0000256" key="1">
    <source>
        <dbReference type="SAM" id="Phobius"/>
    </source>
</evidence>
<feature type="transmembrane region" description="Helical" evidence="1">
    <location>
        <begin position="117"/>
        <end position="139"/>
    </location>
</feature>
<feature type="transmembrane region" description="Helical" evidence="1">
    <location>
        <begin position="81"/>
        <end position="105"/>
    </location>
</feature>
<dbReference type="Proteomes" id="UP000193006">
    <property type="component" value="Chromosome"/>
</dbReference>
<evidence type="ECO:0000259" key="2">
    <source>
        <dbReference type="Pfam" id="PF07331"/>
    </source>
</evidence>
<organism evidence="3 4">
    <name type="scientific">Halalkalibacter krulwichiae</name>
    <dbReference type="NCBI Taxonomy" id="199441"/>
    <lineage>
        <taxon>Bacteria</taxon>
        <taxon>Bacillati</taxon>
        <taxon>Bacillota</taxon>
        <taxon>Bacilli</taxon>
        <taxon>Bacillales</taxon>
        <taxon>Bacillaceae</taxon>
        <taxon>Halalkalibacter</taxon>
    </lineage>
</organism>
<dbReference type="InterPro" id="IPR009936">
    <property type="entry name" value="DUF1468"/>
</dbReference>
<reference evidence="3 4" key="1">
    <citation type="submission" date="2017-04" db="EMBL/GenBank/DDBJ databases">
        <title>Bacillus krulwichiae AM31D Genome sequencing and assembly.</title>
        <authorList>
            <person name="Krulwich T.A."/>
            <person name="Anastor L."/>
            <person name="Ehrlich R."/>
            <person name="Ehrlich G.D."/>
            <person name="Janto B."/>
        </authorList>
    </citation>
    <scope>NUCLEOTIDE SEQUENCE [LARGE SCALE GENOMIC DNA]</scope>
    <source>
        <strain evidence="3 4">AM31D</strain>
    </source>
</reference>
<feature type="transmembrane region" description="Helical" evidence="1">
    <location>
        <begin position="37"/>
        <end position="60"/>
    </location>
</feature>
<keyword evidence="1" id="KW-0812">Transmembrane</keyword>
<gene>
    <name evidence="3" type="ORF">BkAM31D_07755</name>
</gene>
<evidence type="ECO:0000313" key="3">
    <source>
        <dbReference type="EMBL" id="ARK29763.1"/>
    </source>
</evidence>
<feature type="transmembrane region" description="Helical" evidence="1">
    <location>
        <begin position="7"/>
        <end position="25"/>
    </location>
</feature>
<keyword evidence="1" id="KW-0472">Membrane</keyword>
<sequence length="150" mass="17222">MGLTRSKINVIFLGFMLVVFIWAFIEARQFAEAARFFPLYISAVGIILLSLELAITFIRLKKQATPDGTLFHPNLKLALKYMGWVGAFLLCIYIIGFKVASALFLLTFLKIESNFTWFRTVLSVALVVLFLIVFGDWYLNLNWPKNLLNF</sequence>
<dbReference type="RefSeq" id="WP_066159990.1">
    <property type="nucleotide sequence ID" value="NZ_CP020814.1"/>
</dbReference>